<dbReference type="RefSeq" id="WP_054203591.1">
    <property type="nucleotide sequence ID" value="NZ_LHPH01000005.1"/>
</dbReference>
<dbReference type="AlphaFoldDB" id="A0A0N1MUY1"/>
<dbReference type="STRING" id="187330.AMS58_03245"/>
<dbReference type="InterPro" id="IPR021375">
    <property type="entry name" value="DUF2997"/>
</dbReference>
<dbReference type="Proteomes" id="UP000037848">
    <property type="component" value="Unassembled WGS sequence"/>
</dbReference>
<evidence type="ECO:0000313" key="2">
    <source>
        <dbReference type="Proteomes" id="UP000037848"/>
    </source>
</evidence>
<organism evidence="1 2">
    <name type="scientific">Pseudoalteromonas porphyrae</name>
    <dbReference type="NCBI Taxonomy" id="187330"/>
    <lineage>
        <taxon>Bacteria</taxon>
        <taxon>Pseudomonadati</taxon>
        <taxon>Pseudomonadota</taxon>
        <taxon>Gammaproteobacteria</taxon>
        <taxon>Alteromonadales</taxon>
        <taxon>Pseudoalteromonadaceae</taxon>
        <taxon>Pseudoalteromonas</taxon>
    </lineage>
</organism>
<gene>
    <name evidence="1" type="ORF">ADS77_06210</name>
</gene>
<dbReference type="EMBL" id="LHPH01000005">
    <property type="protein sequence ID" value="KPH64277.1"/>
    <property type="molecule type" value="Genomic_DNA"/>
</dbReference>
<reference evidence="1 2" key="1">
    <citation type="submission" date="2015-08" db="EMBL/GenBank/DDBJ databases">
        <title>Draft Genome Sequence of Pseudoalteromonas porphyrae UCD-SED14.</title>
        <authorList>
            <person name="Coil D.A."/>
            <person name="Jospin G."/>
            <person name="Lee R.D."/>
            <person name="Eisen J.A."/>
        </authorList>
    </citation>
    <scope>NUCLEOTIDE SEQUENCE [LARGE SCALE GENOMIC DNA]</scope>
    <source>
        <strain evidence="1 2">UCD-SED14</strain>
    </source>
</reference>
<proteinExistence type="predicted"/>
<dbReference type="PATRIC" id="fig|187330.3.peg.3222"/>
<protein>
    <recommendedName>
        <fullName evidence="3">DUF2997 domain-containing protein</fullName>
    </recommendedName>
</protein>
<evidence type="ECO:0008006" key="3">
    <source>
        <dbReference type="Google" id="ProtNLM"/>
    </source>
</evidence>
<name>A0A0N1MUY1_9GAMM</name>
<sequence length="69" mass="7584">MPEQQIILTIDEQGKINAKTEGFQGDSCIAAVVELLGEQININNIKKTDEYHQSQTVKAANIVENKRGG</sequence>
<comment type="caution">
    <text evidence="1">The sequence shown here is derived from an EMBL/GenBank/DDBJ whole genome shotgun (WGS) entry which is preliminary data.</text>
</comment>
<dbReference type="OrthoDB" id="7067000at2"/>
<dbReference type="Pfam" id="PF11211">
    <property type="entry name" value="DUF2997"/>
    <property type="match status" value="1"/>
</dbReference>
<evidence type="ECO:0000313" key="1">
    <source>
        <dbReference type="EMBL" id="KPH64277.1"/>
    </source>
</evidence>
<accession>A0A0N1MUY1</accession>
<keyword evidence="2" id="KW-1185">Reference proteome</keyword>